<protein>
    <submittedName>
        <fullName evidence="2">Uncharacterized protein</fullName>
    </submittedName>
</protein>
<feature type="compositionally biased region" description="Polar residues" evidence="1">
    <location>
        <begin position="141"/>
        <end position="159"/>
    </location>
</feature>
<evidence type="ECO:0000313" key="3">
    <source>
        <dbReference type="Proteomes" id="UP001220256"/>
    </source>
</evidence>
<name>A0ABQ8W5B3_PENCH</name>
<accession>A0ABQ8W5B3</accession>
<feature type="region of interest" description="Disordered" evidence="1">
    <location>
        <begin position="141"/>
        <end position="167"/>
    </location>
</feature>
<evidence type="ECO:0000256" key="1">
    <source>
        <dbReference type="SAM" id="MobiDB-lite"/>
    </source>
</evidence>
<dbReference type="Proteomes" id="UP001220256">
    <property type="component" value="Unassembled WGS sequence"/>
</dbReference>
<reference evidence="2 3" key="1">
    <citation type="journal article" date="2023" name="IMA Fungus">
        <title>Comparative genomic study of the Penicillium genus elucidates a diverse pangenome and 15 lateral gene transfer events.</title>
        <authorList>
            <person name="Petersen C."/>
            <person name="Sorensen T."/>
            <person name="Nielsen M.R."/>
            <person name="Sondergaard T.E."/>
            <person name="Sorensen J.L."/>
            <person name="Fitzpatrick D.A."/>
            <person name="Frisvad J.C."/>
            <person name="Nielsen K.L."/>
        </authorList>
    </citation>
    <scope>NUCLEOTIDE SEQUENCE [LARGE SCALE GENOMIC DNA]</scope>
    <source>
        <strain evidence="2 3">IBT 3361</strain>
    </source>
</reference>
<dbReference type="EMBL" id="JAPVEB010000010">
    <property type="protein sequence ID" value="KAJ5255376.1"/>
    <property type="molecule type" value="Genomic_DNA"/>
</dbReference>
<sequence>MEGCYYPVEPPSEHWEGRDTVDQPVLYPAILTRHPDNTPPRHAMSGKGQCLPLYDPYLDARNRQPFSIPLSPRVNPSVPYSQPTLSPEQVVQLLTIQQQEQLVLSQVLMSVGNLAFSQEQAAHLLPKIQQENQLTRVQIQSSMGNPGQPQCPMTLQPSSVPRVPRGI</sequence>
<comment type="caution">
    <text evidence="2">The sequence shown here is derived from an EMBL/GenBank/DDBJ whole genome shotgun (WGS) entry which is preliminary data.</text>
</comment>
<gene>
    <name evidence="2" type="ORF">N7505_010527</name>
</gene>
<evidence type="ECO:0000313" key="2">
    <source>
        <dbReference type="EMBL" id="KAJ5255376.1"/>
    </source>
</evidence>
<keyword evidence="3" id="KW-1185">Reference proteome</keyword>
<proteinExistence type="predicted"/>
<organism evidence="2 3">
    <name type="scientific">Penicillium chrysogenum</name>
    <name type="common">Penicillium notatum</name>
    <dbReference type="NCBI Taxonomy" id="5076"/>
    <lineage>
        <taxon>Eukaryota</taxon>
        <taxon>Fungi</taxon>
        <taxon>Dikarya</taxon>
        <taxon>Ascomycota</taxon>
        <taxon>Pezizomycotina</taxon>
        <taxon>Eurotiomycetes</taxon>
        <taxon>Eurotiomycetidae</taxon>
        <taxon>Eurotiales</taxon>
        <taxon>Aspergillaceae</taxon>
        <taxon>Penicillium</taxon>
        <taxon>Penicillium chrysogenum species complex</taxon>
    </lineage>
</organism>